<dbReference type="InterPro" id="IPR044048">
    <property type="entry name" value="Big_12"/>
</dbReference>
<dbReference type="InterPro" id="IPR014756">
    <property type="entry name" value="Ig_E-set"/>
</dbReference>
<evidence type="ECO:0000313" key="6">
    <source>
        <dbReference type="Proteomes" id="UP000618931"/>
    </source>
</evidence>
<evidence type="ECO:0000256" key="1">
    <source>
        <dbReference type="ARBA" id="ARBA00022729"/>
    </source>
</evidence>
<name>A0ABS0I1N1_9BACT</name>
<dbReference type="Pfam" id="PF19078">
    <property type="entry name" value="Big_12"/>
    <property type="match status" value="1"/>
</dbReference>
<dbReference type="CDD" id="cd00102">
    <property type="entry name" value="IPT"/>
    <property type="match status" value="2"/>
</dbReference>
<dbReference type="SUPFAM" id="SSF49313">
    <property type="entry name" value="Cadherin-like"/>
    <property type="match status" value="1"/>
</dbReference>
<protein>
    <submittedName>
        <fullName evidence="5">IPT/TIG domain-containing protein</fullName>
    </submittedName>
</protein>
<accession>A0ABS0I1N1</accession>
<evidence type="ECO:0000259" key="4">
    <source>
        <dbReference type="PROSITE" id="PS50268"/>
    </source>
</evidence>
<dbReference type="Pfam" id="PF01833">
    <property type="entry name" value="TIG"/>
    <property type="match status" value="3"/>
</dbReference>
<dbReference type="Gene3D" id="2.60.40.10">
    <property type="entry name" value="Immunoglobulins"/>
    <property type="match status" value="5"/>
</dbReference>
<comment type="caution">
    <text evidence="5">The sequence shown here is derived from an EMBL/GenBank/DDBJ whole genome shotgun (WGS) entry which is preliminary data.</text>
</comment>
<dbReference type="InterPro" id="IPR015919">
    <property type="entry name" value="Cadherin-like_sf"/>
</dbReference>
<dbReference type="InterPro" id="IPR002909">
    <property type="entry name" value="IPT_dom"/>
</dbReference>
<dbReference type="SMART" id="SM00429">
    <property type="entry name" value="IPT"/>
    <property type="match status" value="3"/>
</dbReference>
<dbReference type="InterPro" id="IPR028994">
    <property type="entry name" value="Integrin_alpha_N"/>
</dbReference>
<dbReference type="SUPFAM" id="SSF69318">
    <property type="entry name" value="Integrin alpha N-terminal domain"/>
    <property type="match status" value="2"/>
</dbReference>
<dbReference type="InterPro" id="IPR013783">
    <property type="entry name" value="Ig-like_fold"/>
</dbReference>
<dbReference type="RefSeq" id="WP_196291995.1">
    <property type="nucleotide sequence ID" value="NZ_JADQDM010000002.1"/>
</dbReference>
<dbReference type="Gene3D" id="2.60.40.60">
    <property type="entry name" value="Cadherins"/>
    <property type="match status" value="1"/>
</dbReference>
<dbReference type="SUPFAM" id="SSF81296">
    <property type="entry name" value="E set domains"/>
    <property type="match status" value="2"/>
</dbReference>
<organism evidence="5 6">
    <name type="scientific">Hymenobacter ruricola</name>
    <dbReference type="NCBI Taxonomy" id="2791023"/>
    <lineage>
        <taxon>Bacteria</taxon>
        <taxon>Pseudomonadati</taxon>
        <taxon>Bacteroidota</taxon>
        <taxon>Cytophagia</taxon>
        <taxon>Cytophagales</taxon>
        <taxon>Hymenobacteraceae</taxon>
        <taxon>Hymenobacter</taxon>
    </lineage>
</organism>
<dbReference type="EMBL" id="JADQDM010000002">
    <property type="protein sequence ID" value="MBF9220547.1"/>
    <property type="molecule type" value="Genomic_DNA"/>
</dbReference>
<dbReference type="Pfam" id="PF00028">
    <property type="entry name" value="Cadherin"/>
    <property type="match status" value="1"/>
</dbReference>
<evidence type="ECO:0000256" key="2">
    <source>
        <dbReference type="SAM" id="MobiDB-lite"/>
    </source>
</evidence>
<dbReference type="InterPro" id="IPR013517">
    <property type="entry name" value="FG-GAP"/>
</dbReference>
<dbReference type="InterPro" id="IPR040853">
    <property type="entry name" value="RapA2_cadherin-like"/>
</dbReference>
<dbReference type="PROSITE" id="PS50268">
    <property type="entry name" value="CADHERIN_2"/>
    <property type="match status" value="1"/>
</dbReference>
<feature type="compositionally biased region" description="Polar residues" evidence="2">
    <location>
        <begin position="961"/>
        <end position="983"/>
    </location>
</feature>
<feature type="chain" id="PRO_5047367202" evidence="3">
    <location>
        <begin position="29"/>
        <end position="1584"/>
    </location>
</feature>
<sequence length="1584" mass="159449">MRIFTLFLRRPLLPLLFILLLTSAAAWAQPTITGLSPASGAAGSNVVITGSGFTGATSVRFGELSAVFTVNSSTQITAVVPRAASTQLLNVTTGAGFAFSPAAFAVTRASNSVSYTLVASNFAGVNAGNNAAPAVADLDGDGRLDLLVGRADGTIGRYEQATANGTAFTSLGLLSTGSANLNMGTQATVAIVDLEGNGRFNLLLGRGDGTVSEYEQTGVGAATFALVQNNFSGISTTSNTVPGMTDLNVDGRLELLVGKGDGITSHSQQTFENTDQFYRIDTNFNSLQLSGNAAPFCVDLDGNGRIDILMGVSGGTLYRYEQVAAGSFTVSQLSSNFNGISAGTNAKPCVTDIDGDGMLDLLVGRADGTIDRYEQGVGANAAPTDLSLSNASAAENQPLNTTVGTFSSNDPNAGNTFTYTFAVGGADNGSFNISGNALTTNGVFDYETKNSYSVKIRTTDQGGLFYEETFTIGVTDVAEIPTVSGFNPNTGPVGTSVIITGTHFNDAGAATVKFNGTTATAVTVNSNTQITATVPAGATTGTISVANADGLGTSTGTFTVSTSADLSVTLSAAPNPVNEDATLTYTLTVSNAGPSSASGLTATLGLPAGAVFISAAGTGWAASQSGGTVTATRTSLAVGAAPVLTVQIQAPGQGGTITATASVSSSTSDPNPANNSASNNTTVNGVNDAPVATVPATQTTAEDTPLTFSTANNNLLSVADVDAGTGNLEITLTGANGTFSLSRTTGLTFTIGDGTADASMKFRGTLTNINAALNGLVFTPTLNFNGTASLTLAANDLGNTGSGGALSDSDIVSITVGSTNDAPAVATTGGNTTWTQGAGPVAVDAGLTVTDTDNNTLASASVRLTTNFQSTQDVLAFTNASSTIYGNISASYAAGTGILTLTSAGAAATKAQWQAALRAITYNNTAGTPNTATRTMSFVANDGSAASAAATKNIAIAPRTATPQVDTPDDGSSTNDNTPTYTGTAVSGSTVAVYVDGVSIGTVTANNGNGNWSKTQATALSEGSHTVYATAQTSGQPVSLNSATNTFTVDTVAPTVVISSSAGASGSGTSTSPVPFTITFSEGVANFTIADVTVAGGTKSSLTIVNAGQYTFTVTPSGAPSTITVNVGAAKAQDTAGNDNTAATQFTITYALPPTITALSVSAELPGMPVTITGTRFINGSTVTFGGVAASSVVFNSATSLTATVPAGAAVGSSAVVVTTTGVSSSGSPAFAVLKVYDAVASCLSTVAYTTTGDSKWHYLLASNGQVVAALQDTRAALGAVSVQFLVAGTASAVRQDGRAHKYLDRNWRLSATNPTFTGGTVNVRFYGLTSEFARLQAADPSVASYASLKSTQYSGPNEDCSLSNNAATGESRTLTLSASTPGNGVAWFVAQALVPDHFSEFYLTGSSTPLPVELTAFTAEAEGATARLIWRTASEKNSARFEIERSLDGKTFARIGEVAAQGDKAGATDYAFRDAQTPKSPALVYYRLRQVDADGTFSYSPVRAVTVGGTGPFTLYPNPARSAVAVAGLAAGTKVEVLDALGRAVAHATAEADGTARLTLPAGLAAGVYVVRGGSLARRLVVE</sequence>
<dbReference type="Pfam" id="PF01345">
    <property type="entry name" value="DUF11"/>
    <property type="match status" value="1"/>
</dbReference>
<feature type="compositionally biased region" description="Low complexity" evidence="2">
    <location>
        <begin position="656"/>
        <end position="688"/>
    </location>
</feature>
<evidence type="ECO:0000256" key="3">
    <source>
        <dbReference type="SAM" id="SignalP"/>
    </source>
</evidence>
<keyword evidence="1 3" id="KW-0732">Signal</keyword>
<feature type="signal peptide" evidence="3">
    <location>
        <begin position="1"/>
        <end position="28"/>
    </location>
</feature>
<gene>
    <name evidence="5" type="ORF">I2H31_05475</name>
</gene>
<feature type="domain" description="Cadherin" evidence="4">
    <location>
        <begin position="385"/>
        <end position="483"/>
    </location>
</feature>
<dbReference type="Pfam" id="PF17803">
    <property type="entry name" value="Cadherin_4"/>
    <property type="match status" value="1"/>
</dbReference>
<dbReference type="SMART" id="SM00112">
    <property type="entry name" value="CA"/>
    <property type="match status" value="1"/>
</dbReference>
<dbReference type="InterPro" id="IPR002126">
    <property type="entry name" value="Cadherin-like_dom"/>
</dbReference>
<dbReference type="InterPro" id="IPR001434">
    <property type="entry name" value="OmcB-like_DUF11"/>
</dbReference>
<dbReference type="CDD" id="cd11304">
    <property type="entry name" value="Cadherin_repeat"/>
    <property type="match status" value="1"/>
</dbReference>
<proteinExistence type="predicted"/>
<feature type="region of interest" description="Disordered" evidence="2">
    <location>
        <begin position="957"/>
        <end position="983"/>
    </location>
</feature>
<dbReference type="Proteomes" id="UP000618931">
    <property type="component" value="Unassembled WGS sequence"/>
</dbReference>
<dbReference type="Pfam" id="PF13517">
    <property type="entry name" value="FG-GAP_3"/>
    <property type="match status" value="1"/>
</dbReference>
<keyword evidence="6" id="KW-1185">Reference proteome</keyword>
<reference evidence="5 6" key="1">
    <citation type="submission" date="2020-11" db="EMBL/GenBank/DDBJ databases">
        <authorList>
            <person name="Kim M.K."/>
        </authorList>
    </citation>
    <scope>NUCLEOTIDE SEQUENCE [LARGE SCALE GENOMIC DNA]</scope>
    <source>
        <strain evidence="5 6">BT662</strain>
    </source>
</reference>
<evidence type="ECO:0000313" key="5">
    <source>
        <dbReference type="EMBL" id="MBF9220547.1"/>
    </source>
</evidence>
<feature type="region of interest" description="Disordered" evidence="2">
    <location>
        <begin position="655"/>
        <end position="688"/>
    </location>
</feature>